<proteinExistence type="predicted"/>
<reference evidence="1 2" key="1">
    <citation type="submission" date="2023-12" db="EMBL/GenBank/DDBJ databases">
        <title>Whole-genome sequencing of halo(alkali)philic microorganisms from hypersaline lakes.</title>
        <authorList>
            <person name="Sorokin D.Y."/>
            <person name="Merkel A.Y."/>
            <person name="Messina E."/>
            <person name="Yakimov M."/>
        </authorList>
    </citation>
    <scope>NUCLEOTIDE SEQUENCE [LARGE SCALE GENOMIC DNA]</scope>
    <source>
        <strain evidence="1 2">AB-CW1</strain>
    </source>
</reference>
<evidence type="ECO:0000313" key="1">
    <source>
        <dbReference type="EMBL" id="MEA5445420.1"/>
    </source>
</evidence>
<dbReference type="Proteomes" id="UP001302316">
    <property type="component" value="Unassembled WGS sequence"/>
</dbReference>
<accession>A0AAP6JEB2</accession>
<sequence>MLRRIVDRTGEQWDIARGHESYGAMVILFCRCSDNLVMKSYMFADNAMAADAEIDGLSDEDLLSRLDEAEAGP</sequence>
<protein>
    <submittedName>
        <fullName evidence="1">Uncharacterized protein</fullName>
    </submittedName>
</protein>
<gene>
    <name evidence="1" type="ORF">VCB98_06270</name>
</gene>
<name>A0AAP6JEB2_9GAMM</name>
<organism evidence="1 2">
    <name type="scientific">Natronospira elongata</name>
    <dbReference type="NCBI Taxonomy" id="3110268"/>
    <lineage>
        <taxon>Bacteria</taxon>
        <taxon>Pseudomonadati</taxon>
        <taxon>Pseudomonadota</taxon>
        <taxon>Gammaproteobacteria</taxon>
        <taxon>Natronospirales</taxon>
        <taxon>Natronospiraceae</taxon>
        <taxon>Natronospira</taxon>
    </lineage>
</organism>
<dbReference type="RefSeq" id="WP_346051049.1">
    <property type="nucleotide sequence ID" value="NZ_JAYGII010000010.1"/>
</dbReference>
<comment type="caution">
    <text evidence="1">The sequence shown here is derived from an EMBL/GenBank/DDBJ whole genome shotgun (WGS) entry which is preliminary data.</text>
</comment>
<dbReference type="AlphaFoldDB" id="A0AAP6JEB2"/>
<keyword evidence="2" id="KW-1185">Reference proteome</keyword>
<dbReference type="EMBL" id="JAYGII010000010">
    <property type="protein sequence ID" value="MEA5445420.1"/>
    <property type="molecule type" value="Genomic_DNA"/>
</dbReference>
<evidence type="ECO:0000313" key="2">
    <source>
        <dbReference type="Proteomes" id="UP001302316"/>
    </source>
</evidence>